<sequence length="191" mass="21720">MIEDHMQLQPSVMGRIDFEQVNKINISMFERLISAPQENEVPSSVLSIQRRMRKNICDLTRDSYNEITKIEDHEVCATKVIGTLSKKTNPLLEACERGGREVSGVSPHIFFWTHSGAEERASVGLSRVNRKEATMTCKLVQYLVHCGVPPKSIAVLTPYKGQLMLMRKELMTTYGLRNMTKECDLDLPRHA</sequence>
<dbReference type="InterPro" id="IPR041679">
    <property type="entry name" value="DNA2/NAM7-like_C"/>
</dbReference>
<gene>
    <name evidence="2" type="ORF">Plil01_001493900</name>
</gene>
<dbReference type="InterPro" id="IPR045055">
    <property type="entry name" value="DNA2/NAM7-like"/>
</dbReference>
<organism evidence="2 3">
    <name type="scientific">Phytophthora lilii</name>
    <dbReference type="NCBI Taxonomy" id="2077276"/>
    <lineage>
        <taxon>Eukaryota</taxon>
        <taxon>Sar</taxon>
        <taxon>Stramenopiles</taxon>
        <taxon>Oomycota</taxon>
        <taxon>Peronosporomycetes</taxon>
        <taxon>Peronosporales</taxon>
        <taxon>Peronosporaceae</taxon>
        <taxon>Phytophthora</taxon>
    </lineage>
</organism>
<dbReference type="Pfam" id="PF13087">
    <property type="entry name" value="AAA_12"/>
    <property type="match status" value="1"/>
</dbReference>
<dbReference type="SUPFAM" id="SSF52540">
    <property type="entry name" value="P-loop containing nucleoside triphosphate hydrolases"/>
    <property type="match status" value="1"/>
</dbReference>
<evidence type="ECO:0000313" key="2">
    <source>
        <dbReference type="EMBL" id="GMF35146.1"/>
    </source>
</evidence>
<protein>
    <submittedName>
        <fullName evidence="2">Unnamed protein product</fullName>
    </submittedName>
</protein>
<dbReference type="Proteomes" id="UP001165083">
    <property type="component" value="Unassembled WGS sequence"/>
</dbReference>
<dbReference type="PANTHER" id="PTHR10887:SF341">
    <property type="entry name" value="NFX1-TYPE ZINC FINGER-CONTAINING PROTEIN 1"/>
    <property type="match status" value="1"/>
</dbReference>
<feature type="domain" description="DNA2/NAM7 helicase-like C-terminal" evidence="1">
    <location>
        <begin position="25"/>
        <end position="174"/>
    </location>
</feature>
<reference evidence="2" key="1">
    <citation type="submission" date="2023-04" db="EMBL/GenBank/DDBJ databases">
        <title>Phytophthora lilii NBRC 32176.</title>
        <authorList>
            <person name="Ichikawa N."/>
            <person name="Sato H."/>
            <person name="Tonouchi N."/>
        </authorList>
    </citation>
    <scope>NUCLEOTIDE SEQUENCE</scope>
    <source>
        <strain evidence="2">NBRC 32176</strain>
    </source>
</reference>
<accession>A0A9W6XBD9</accession>
<evidence type="ECO:0000313" key="3">
    <source>
        <dbReference type="Proteomes" id="UP001165083"/>
    </source>
</evidence>
<dbReference type="GO" id="GO:0031380">
    <property type="term" value="C:nuclear RNA-directed RNA polymerase complex"/>
    <property type="evidence" value="ECO:0007669"/>
    <property type="project" value="TreeGrafter"/>
</dbReference>
<dbReference type="AlphaFoldDB" id="A0A9W6XBD9"/>
<keyword evidence="3" id="KW-1185">Reference proteome</keyword>
<dbReference type="PANTHER" id="PTHR10887">
    <property type="entry name" value="DNA2/NAM7 HELICASE FAMILY"/>
    <property type="match status" value="1"/>
</dbReference>
<dbReference type="OrthoDB" id="575at2759"/>
<comment type="caution">
    <text evidence="2">The sequence shown here is derived from an EMBL/GenBank/DDBJ whole genome shotgun (WGS) entry which is preliminary data.</text>
</comment>
<dbReference type="EMBL" id="BSXW01001252">
    <property type="protein sequence ID" value="GMF35146.1"/>
    <property type="molecule type" value="Genomic_DNA"/>
</dbReference>
<evidence type="ECO:0000259" key="1">
    <source>
        <dbReference type="Pfam" id="PF13087"/>
    </source>
</evidence>
<dbReference type="InterPro" id="IPR027417">
    <property type="entry name" value="P-loop_NTPase"/>
</dbReference>
<name>A0A9W6XBD9_9STRA</name>
<dbReference type="GO" id="GO:0031048">
    <property type="term" value="P:regulatory ncRNA-mediated heterochromatin formation"/>
    <property type="evidence" value="ECO:0007669"/>
    <property type="project" value="TreeGrafter"/>
</dbReference>
<proteinExistence type="predicted"/>
<dbReference type="Gene3D" id="3.40.50.300">
    <property type="entry name" value="P-loop containing nucleotide triphosphate hydrolases"/>
    <property type="match status" value="1"/>
</dbReference>